<name>A0A7W6GAP5_9HYPH</name>
<dbReference type="Pfam" id="PF07694">
    <property type="entry name" value="5TM-5TMR_LYT"/>
    <property type="match status" value="1"/>
</dbReference>
<dbReference type="Gene3D" id="3.30.450.20">
    <property type="entry name" value="PAS domain"/>
    <property type="match status" value="2"/>
</dbReference>
<evidence type="ECO:0000256" key="3">
    <source>
        <dbReference type="ARBA" id="ARBA00022475"/>
    </source>
</evidence>
<dbReference type="InterPro" id="IPR000700">
    <property type="entry name" value="PAS-assoc_C"/>
</dbReference>
<keyword evidence="12" id="KW-1185">Reference proteome</keyword>
<dbReference type="GO" id="GO:0071555">
    <property type="term" value="P:cell wall organization"/>
    <property type="evidence" value="ECO:0007669"/>
    <property type="project" value="InterPro"/>
</dbReference>
<dbReference type="AlphaFoldDB" id="A0A7W6GAP5"/>
<keyword evidence="5 8" id="KW-1133">Transmembrane helix</keyword>
<dbReference type="SUPFAM" id="SSF55073">
    <property type="entry name" value="Nucleotide cyclase"/>
    <property type="match status" value="1"/>
</dbReference>
<accession>A0A7W6GAP5</accession>
<feature type="domain" description="GGDEF" evidence="10">
    <location>
        <begin position="485"/>
        <end position="622"/>
    </location>
</feature>
<evidence type="ECO:0000259" key="10">
    <source>
        <dbReference type="PROSITE" id="PS50887"/>
    </source>
</evidence>
<dbReference type="GO" id="GO:1902201">
    <property type="term" value="P:negative regulation of bacterial-type flagellum-dependent cell motility"/>
    <property type="evidence" value="ECO:0007669"/>
    <property type="project" value="TreeGrafter"/>
</dbReference>
<evidence type="ECO:0000256" key="5">
    <source>
        <dbReference type="ARBA" id="ARBA00022989"/>
    </source>
</evidence>
<evidence type="ECO:0000256" key="2">
    <source>
        <dbReference type="ARBA" id="ARBA00012528"/>
    </source>
</evidence>
<protein>
    <recommendedName>
        <fullName evidence="2">diguanylate cyclase</fullName>
        <ecNumber evidence="2">2.7.7.65</ecNumber>
    </recommendedName>
</protein>
<feature type="transmembrane region" description="Helical" evidence="8">
    <location>
        <begin position="106"/>
        <end position="124"/>
    </location>
</feature>
<evidence type="ECO:0000256" key="8">
    <source>
        <dbReference type="SAM" id="Phobius"/>
    </source>
</evidence>
<reference evidence="11 12" key="1">
    <citation type="submission" date="2020-08" db="EMBL/GenBank/DDBJ databases">
        <title>Genomic Encyclopedia of Type Strains, Phase IV (KMG-IV): sequencing the most valuable type-strain genomes for metagenomic binning, comparative biology and taxonomic classification.</title>
        <authorList>
            <person name="Goeker M."/>
        </authorList>
    </citation>
    <scope>NUCLEOTIDE SEQUENCE [LARGE SCALE GENOMIC DNA]</scope>
    <source>
        <strain evidence="11 12">DSM 26575</strain>
    </source>
</reference>
<feature type="transmembrane region" description="Helical" evidence="8">
    <location>
        <begin position="164"/>
        <end position="184"/>
    </location>
</feature>
<dbReference type="GO" id="GO:0052621">
    <property type="term" value="F:diguanylate cyclase activity"/>
    <property type="evidence" value="ECO:0007669"/>
    <property type="project" value="UniProtKB-EC"/>
</dbReference>
<dbReference type="EMBL" id="JACIDW010000001">
    <property type="protein sequence ID" value="MBB3962831.1"/>
    <property type="molecule type" value="Genomic_DNA"/>
</dbReference>
<keyword evidence="3" id="KW-1003">Cell membrane</keyword>
<dbReference type="InterPro" id="IPR050469">
    <property type="entry name" value="Diguanylate_Cyclase"/>
</dbReference>
<evidence type="ECO:0000313" key="12">
    <source>
        <dbReference type="Proteomes" id="UP000582090"/>
    </source>
</evidence>
<evidence type="ECO:0000256" key="1">
    <source>
        <dbReference type="ARBA" id="ARBA00004651"/>
    </source>
</evidence>
<feature type="transmembrane region" description="Helical" evidence="8">
    <location>
        <begin position="7"/>
        <end position="27"/>
    </location>
</feature>
<dbReference type="Gene3D" id="3.30.70.270">
    <property type="match status" value="1"/>
</dbReference>
<dbReference type="RefSeq" id="WP_183898537.1">
    <property type="nucleotide sequence ID" value="NZ_JACIDW010000001.1"/>
</dbReference>
<evidence type="ECO:0000259" key="9">
    <source>
        <dbReference type="PROSITE" id="PS50113"/>
    </source>
</evidence>
<dbReference type="FunFam" id="3.30.70.270:FF:000001">
    <property type="entry name" value="Diguanylate cyclase domain protein"/>
    <property type="match status" value="1"/>
</dbReference>
<dbReference type="PANTHER" id="PTHR45138:SF9">
    <property type="entry name" value="DIGUANYLATE CYCLASE DGCM-RELATED"/>
    <property type="match status" value="1"/>
</dbReference>
<dbReference type="SUPFAM" id="SSF55785">
    <property type="entry name" value="PYP-like sensor domain (PAS domain)"/>
    <property type="match status" value="2"/>
</dbReference>
<sequence>MNATWQILLGNLAITALAISLWSHAYYHTRALSERRRNQAFGIAMGLGAICSMMLAVPLDQGVFVDLRYTLVAVSALFGGPFSVLLTIVIASVFRLSEGGSGAIDGVTSICIVGMVGLCGYLIVRRRKVRLADAAVLGIAVSATLLVVMSLLTSQANARAVELVGFPITILNFLSIVIAAFVLIQFERMAHDRDILSAALTQTPDFHYVKNREGKFVIVNKNVAEHHHYPSPAAMVGASDFQLATQRRAEMLHAEEQALMESGRSQLDKIEYLTENGQERCYSTSKVPLRDRTGTVIGLAGATRDVTEERKIEQELRESKDLLSLAMAGMSDGFAMFDRAGTLVFSNTQYASLFPLSGEVRVPGTNIRDILKKVVESNERRDFRQDVTDEWLSEASAALFFDKDEHIELHDGHWLSLRTRVADNGMALVAVSDITTMKQAEFALRTVAEQMKSLAETDALTGLLNRRAFDHAISVAVERSRLERRPMAVLMIDVDRFKAYNDTYGHPEGDECLKAIADCLRRTMNRPQDVLARFGGEEFVVLLPDTDETKALALAEQFRQTLLARAIAHSGSEYGVVTASIGIAVKSNWKQQMRASELVLEADQGLYQAKRDGRNQAVLWSPQRTSRAAR</sequence>
<dbReference type="InterPro" id="IPR043128">
    <property type="entry name" value="Rev_trsase/Diguanyl_cyclase"/>
</dbReference>
<dbReference type="InterPro" id="IPR029787">
    <property type="entry name" value="Nucleotide_cyclase"/>
</dbReference>
<dbReference type="PANTHER" id="PTHR45138">
    <property type="entry name" value="REGULATORY COMPONENTS OF SENSORY TRANSDUCTION SYSTEM"/>
    <property type="match status" value="1"/>
</dbReference>
<feature type="transmembrane region" description="Helical" evidence="8">
    <location>
        <begin position="131"/>
        <end position="152"/>
    </location>
</feature>
<dbReference type="GO" id="GO:0043709">
    <property type="term" value="P:cell adhesion involved in single-species biofilm formation"/>
    <property type="evidence" value="ECO:0007669"/>
    <property type="project" value="TreeGrafter"/>
</dbReference>
<evidence type="ECO:0000256" key="4">
    <source>
        <dbReference type="ARBA" id="ARBA00022692"/>
    </source>
</evidence>
<dbReference type="PROSITE" id="PS50887">
    <property type="entry name" value="GGDEF"/>
    <property type="match status" value="1"/>
</dbReference>
<dbReference type="InterPro" id="IPR000014">
    <property type="entry name" value="PAS"/>
</dbReference>
<dbReference type="EC" id="2.7.7.65" evidence="2"/>
<dbReference type="PROSITE" id="PS50113">
    <property type="entry name" value="PAC"/>
    <property type="match status" value="1"/>
</dbReference>
<dbReference type="SMART" id="SM00267">
    <property type="entry name" value="GGDEF"/>
    <property type="match status" value="1"/>
</dbReference>
<dbReference type="CDD" id="cd01949">
    <property type="entry name" value="GGDEF"/>
    <property type="match status" value="1"/>
</dbReference>
<dbReference type="GO" id="GO:0005886">
    <property type="term" value="C:plasma membrane"/>
    <property type="evidence" value="ECO:0007669"/>
    <property type="project" value="UniProtKB-SubCell"/>
</dbReference>
<dbReference type="InterPro" id="IPR000160">
    <property type="entry name" value="GGDEF_dom"/>
</dbReference>
<comment type="subcellular location">
    <subcellularLocation>
        <location evidence="1">Cell membrane</location>
        <topology evidence="1">Multi-pass membrane protein</topology>
    </subcellularLocation>
</comment>
<dbReference type="GO" id="GO:0000155">
    <property type="term" value="F:phosphorelay sensor kinase activity"/>
    <property type="evidence" value="ECO:0007669"/>
    <property type="project" value="InterPro"/>
</dbReference>
<proteinExistence type="predicted"/>
<feature type="transmembrane region" description="Helical" evidence="8">
    <location>
        <begin position="71"/>
        <end position="94"/>
    </location>
</feature>
<feature type="domain" description="PAC" evidence="9">
    <location>
        <begin position="266"/>
        <end position="318"/>
    </location>
</feature>
<dbReference type="Pfam" id="PF12860">
    <property type="entry name" value="PAS_7"/>
    <property type="match status" value="1"/>
</dbReference>
<dbReference type="Pfam" id="PF08448">
    <property type="entry name" value="PAS_4"/>
    <property type="match status" value="1"/>
</dbReference>
<evidence type="ECO:0000313" key="11">
    <source>
        <dbReference type="EMBL" id="MBB3962831.1"/>
    </source>
</evidence>
<evidence type="ECO:0000256" key="7">
    <source>
        <dbReference type="ARBA" id="ARBA00034247"/>
    </source>
</evidence>
<dbReference type="NCBIfam" id="TIGR00229">
    <property type="entry name" value="sensory_box"/>
    <property type="match status" value="1"/>
</dbReference>
<comment type="catalytic activity">
    <reaction evidence="7">
        <text>2 GTP = 3',3'-c-di-GMP + 2 diphosphate</text>
        <dbReference type="Rhea" id="RHEA:24898"/>
        <dbReference type="ChEBI" id="CHEBI:33019"/>
        <dbReference type="ChEBI" id="CHEBI:37565"/>
        <dbReference type="ChEBI" id="CHEBI:58805"/>
        <dbReference type="EC" id="2.7.7.65"/>
    </reaction>
</comment>
<dbReference type="InterPro" id="IPR011620">
    <property type="entry name" value="Sig_transdc_His_kinase_LytS_TM"/>
</dbReference>
<keyword evidence="4 8" id="KW-0812">Transmembrane</keyword>
<organism evidence="11 12">
    <name type="scientific">Rhizobium metallidurans</name>
    <dbReference type="NCBI Taxonomy" id="1265931"/>
    <lineage>
        <taxon>Bacteria</taxon>
        <taxon>Pseudomonadati</taxon>
        <taxon>Pseudomonadota</taxon>
        <taxon>Alphaproteobacteria</taxon>
        <taxon>Hyphomicrobiales</taxon>
        <taxon>Rhizobiaceae</taxon>
        <taxon>Rhizobium/Agrobacterium group</taxon>
        <taxon>Rhizobium</taxon>
    </lineage>
</organism>
<dbReference type="InterPro" id="IPR035965">
    <property type="entry name" value="PAS-like_dom_sf"/>
</dbReference>
<dbReference type="InterPro" id="IPR013656">
    <property type="entry name" value="PAS_4"/>
</dbReference>
<comment type="caution">
    <text evidence="11">The sequence shown here is derived from an EMBL/GenBank/DDBJ whole genome shotgun (WGS) entry which is preliminary data.</text>
</comment>
<gene>
    <name evidence="11" type="ORF">GGQ67_000449</name>
</gene>
<keyword evidence="6 8" id="KW-0472">Membrane</keyword>
<dbReference type="Pfam" id="PF00990">
    <property type="entry name" value="GGDEF"/>
    <property type="match status" value="1"/>
</dbReference>
<dbReference type="NCBIfam" id="TIGR00254">
    <property type="entry name" value="GGDEF"/>
    <property type="match status" value="1"/>
</dbReference>
<evidence type="ECO:0000256" key="6">
    <source>
        <dbReference type="ARBA" id="ARBA00023136"/>
    </source>
</evidence>
<dbReference type="Proteomes" id="UP000582090">
    <property type="component" value="Unassembled WGS sequence"/>
</dbReference>
<feature type="transmembrane region" description="Helical" evidence="8">
    <location>
        <begin position="39"/>
        <end position="59"/>
    </location>
</feature>